<name>A0A8J2L7E2_9HEXA</name>
<accession>A0A8J2L7E2</accession>
<proteinExistence type="predicted"/>
<comment type="caution">
    <text evidence="1">The sequence shown here is derived from an EMBL/GenBank/DDBJ whole genome shotgun (WGS) entry which is preliminary data.</text>
</comment>
<organism evidence="1 2">
    <name type="scientific">Allacma fusca</name>
    <dbReference type="NCBI Taxonomy" id="39272"/>
    <lineage>
        <taxon>Eukaryota</taxon>
        <taxon>Metazoa</taxon>
        <taxon>Ecdysozoa</taxon>
        <taxon>Arthropoda</taxon>
        <taxon>Hexapoda</taxon>
        <taxon>Collembola</taxon>
        <taxon>Symphypleona</taxon>
        <taxon>Sminthuridae</taxon>
        <taxon>Allacma</taxon>
    </lineage>
</organism>
<dbReference type="EMBL" id="CAJVCH010541995">
    <property type="protein sequence ID" value="CAG7827032.1"/>
    <property type="molecule type" value="Genomic_DNA"/>
</dbReference>
<evidence type="ECO:0000313" key="2">
    <source>
        <dbReference type="Proteomes" id="UP000708208"/>
    </source>
</evidence>
<feature type="non-terminal residue" evidence="1">
    <location>
        <position position="1"/>
    </location>
</feature>
<gene>
    <name evidence="1" type="ORF">AFUS01_LOCUS37043</name>
</gene>
<keyword evidence="2" id="KW-1185">Reference proteome</keyword>
<protein>
    <submittedName>
        <fullName evidence="1">Uncharacterized protein</fullName>
    </submittedName>
</protein>
<sequence length="107" mass="12319">MSNYLNINLEGPLWYATTGCASKKWLPVWIIAGNSEAICFDGWKNDRVFICSYEITTARLRITIFYETYQDKYSQLGLGFSPASVLMDESVYSNLTQNSFVPFDWTM</sequence>
<dbReference type="AlphaFoldDB" id="A0A8J2L7E2"/>
<reference evidence="1" key="1">
    <citation type="submission" date="2021-06" db="EMBL/GenBank/DDBJ databases">
        <authorList>
            <person name="Hodson N. C."/>
            <person name="Mongue J. A."/>
            <person name="Jaron S. K."/>
        </authorList>
    </citation>
    <scope>NUCLEOTIDE SEQUENCE</scope>
</reference>
<evidence type="ECO:0000313" key="1">
    <source>
        <dbReference type="EMBL" id="CAG7827032.1"/>
    </source>
</evidence>
<dbReference type="Proteomes" id="UP000708208">
    <property type="component" value="Unassembled WGS sequence"/>
</dbReference>